<dbReference type="InterPro" id="IPR025444">
    <property type="entry name" value="Monooxy_af470"/>
</dbReference>
<proteinExistence type="predicted"/>
<evidence type="ECO:0000313" key="2">
    <source>
        <dbReference type="Proteomes" id="UP000654993"/>
    </source>
</evidence>
<dbReference type="RefSeq" id="WP_242457525.1">
    <property type="nucleotide sequence ID" value="NZ_BMAQ01000023.1"/>
</dbReference>
<reference evidence="1" key="1">
    <citation type="submission" date="2020-08" db="EMBL/GenBank/DDBJ databases">
        <authorList>
            <person name="Uke A."/>
            <person name="Chhe C."/>
            <person name="Baramee S."/>
            <person name="Kosugi A."/>
        </authorList>
    </citation>
    <scope>NUCLEOTIDE SEQUENCE</scope>
    <source>
        <strain evidence="1">DA-C8</strain>
    </source>
</reference>
<dbReference type="AlphaFoldDB" id="A0A916QGZ5"/>
<dbReference type="EMBL" id="BMAQ01000023">
    <property type="protein sequence ID" value="GFR38709.1"/>
    <property type="molecule type" value="Genomic_DNA"/>
</dbReference>
<dbReference type="Pfam" id="PF13826">
    <property type="entry name" value="Monooxy_af470-like"/>
    <property type="match status" value="1"/>
</dbReference>
<organism evidence="1 2">
    <name type="scientific">Insulibacter thermoxylanivorax</name>
    <dbReference type="NCBI Taxonomy" id="2749268"/>
    <lineage>
        <taxon>Bacteria</taxon>
        <taxon>Bacillati</taxon>
        <taxon>Bacillota</taxon>
        <taxon>Bacilli</taxon>
        <taxon>Bacillales</taxon>
        <taxon>Paenibacillaceae</taxon>
        <taxon>Insulibacter</taxon>
    </lineage>
</organism>
<keyword evidence="2" id="KW-1185">Reference proteome</keyword>
<reference evidence="1" key="2">
    <citation type="journal article" date="2021" name="Data Brief">
        <title>Draft genome sequence data of the facultative, thermophilic, xylanolytic bacterium Paenibacillus sp. strain DA-C8.</title>
        <authorList>
            <person name="Chhe C."/>
            <person name="Uke A."/>
            <person name="Baramee S."/>
            <person name="Ungkulpasvich U."/>
            <person name="Tachaapaikoon C."/>
            <person name="Pason P."/>
            <person name="Waeonukul R."/>
            <person name="Ratanakhanokchai K."/>
            <person name="Kosugi A."/>
        </authorList>
    </citation>
    <scope>NUCLEOTIDE SEQUENCE</scope>
    <source>
        <strain evidence="1">DA-C8</strain>
    </source>
</reference>
<name>A0A916QGZ5_9BACL</name>
<protein>
    <submittedName>
        <fullName evidence="1">Uncharacterized protein</fullName>
    </submittedName>
</protein>
<comment type="caution">
    <text evidence="1">The sequence shown here is derived from an EMBL/GenBank/DDBJ whole genome shotgun (WGS) entry which is preliminary data.</text>
</comment>
<accession>A0A916QGZ5</accession>
<evidence type="ECO:0000313" key="1">
    <source>
        <dbReference type="EMBL" id="GFR38709.1"/>
    </source>
</evidence>
<gene>
    <name evidence="1" type="ORF">PRECH8_20050</name>
</gene>
<dbReference type="Proteomes" id="UP000654993">
    <property type="component" value="Unassembled WGS sequence"/>
</dbReference>
<sequence length="65" mass="7452">MKAWRDFNRKVGANPAVGIYHETYLVNSGHYETMYVNMPVYGLAKASEHVPITAELNSARQRLRE</sequence>